<dbReference type="InterPro" id="IPR002196">
    <property type="entry name" value="Glyco_hydro_24"/>
</dbReference>
<sequence>MKPTLFSTLLALASAATIQAAINDSCNANGTPGVCLTTASCSSGGRNLSPCTNGICRFSNTCASGNTVSGLCPGPAGFTCCLPGSSACNPAVNAATLDLIKLSEGFVPRPAPDPIGLPTVGYGHLCQTTGCAEVPYPFPLTTATASSLLISDLRTFQSCIARDINDSVRLNDNQFGALVSWAFNVGCGNAQSSTLIRRLNAGEAPNTVAAKELPKWNKAGGEVLPGLVTRRAREVTLFRTASSVIAHPC</sequence>
<evidence type="ECO:0000256" key="2">
    <source>
        <dbReference type="ARBA" id="ARBA00022529"/>
    </source>
</evidence>
<dbReference type="STRING" id="230819.A0A5C3KE90"/>
<name>A0A5C3KE90_COPMA</name>
<dbReference type="GO" id="GO:0003796">
    <property type="term" value="F:lysozyme activity"/>
    <property type="evidence" value="ECO:0007669"/>
    <property type="project" value="UniProtKB-EC"/>
</dbReference>
<evidence type="ECO:0000256" key="3">
    <source>
        <dbReference type="ARBA" id="ARBA00022638"/>
    </source>
</evidence>
<reference evidence="8 9" key="1">
    <citation type="journal article" date="2019" name="Nat. Ecol. Evol.">
        <title>Megaphylogeny resolves global patterns of mushroom evolution.</title>
        <authorList>
            <person name="Varga T."/>
            <person name="Krizsan K."/>
            <person name="Foldi C."/>
            <person name="Dima B."/>
            <person name="Sanchez-Garcia M."/>
            <person name="Sanchez-Ramirez S."/>
            <person name="Szollosi G.J."/>
            <person name="Szarkandi J.G."/>
            <person name="Papp V."/>
            <person name="Albert L."/>
            <person name="Andreopoulos W."/>
            <person name="Angelini C."/>
            <person name="Antonin V."/>
            <person name="Barry K.W."/>
            <person name="Bougher N.L."/>
            <person name="Buchanan P."/>
            <person name="Buyck B."/>
            <person name="Bense V."/>
            <person name="Catcheside P."/>
            <person name="Chovatia M."/>
            <person name="Cooper J."/>
            <person name="Damon W."/>
            <person name="Desjardin D."/>
            <person name="Finy P."/>
            <person name="Geml J."/>
            <person name="Haridas S."/>
            <person name="Hughes K."/>
            <person name="Justo A."/>
            <person name="Karasinski D."/>
            <person name="Kautmanova I."/>
            <person name="Kiss B."/>
            <person name="Kocsube S."/>
            <person name="Kotiranta H."/>
            <person name="LaButti K.M."/>
            <person name="Lechner B.E."/>
            <person name="Liimatainen K."/>
            <person name="Lipzen A."/>
            <person name="Lukacs Z."/>
            <person name="Mihaltcheva S."/>
            <person name="Morgado L.N."/>
            <person name="Niskanen T."/>
            <person name="Noordeloos M.E."/>
            <person name="Ohm R.A."/>
            <person name="Ortiz-Santana B."/>
            <person name="Ovrebo C."/>
            <person name="Racz N."/>
            <person name="Riley R."/>
            <person name="Savchenko A."/>
            <person name="Shiryaev A."/>
            <person name="Soop K."/>
            <person name="Spirin V."/>
            <person name="Szebenyi C."/>
            <person name="Tomsovsky M."/>
            <person name="Tulloss R.E."/>
            <person name="Uehling J."/>
            <person name="Grigoriev I.V."/>
            <person name="Vagvolgyi C."/>
            <person name="Papp T."/>
            <person name="Martin F.M."/>
            <person name="Miettinen O."/>
            <person name="Hibbett D.S."/>
            <person name="Nagy L.G."/>
        </authorList>
    </citation>
    <scope>NUCLEOTIDE SEQUENCE [LARGE SCALE GENOMIC DNA]</scope>
    <source>
        <strain evidence="8 9">CBS 121175</strain>
    </source>
</reference>
<dbReference type="PANTHER" id="PTHR38107">
    <property type="match status" value="1"/>
</dbReference>
<dbReference type="GO" id="GO:0016998">
    <property type="term" value="P:cell wall macromolecule catabolic process"/>
    <property type="evidence" value="ECO:0007669"/>
    <property type="project" value="InterPro"/>
</dbReference>
<keyword evidence="7" id="KW-0732">Signal</keyword>
<evidence type="ECO:0000313" key="9">
    <source>
        <dbReference type="Proteomes" id="UP000307440"/>
    </source>
</evidence>
<dbReference type="PANTHER" id="PTHR38107:SF3">
    <property type="entry name" value="LYSOZYME RRRD-RELATED"/>
    <property type="match status" value="1"/>
</dbReference>
<keyword evidence="5" id="KW-1035">Host cytoplasm</keyword>
<feature type="chain" id="PRO_5022809692" evidence="7">
    <location>
        <begin position="21"/>
        <end position="249"/>
    </location>
</feature>
<keyword evidence="9" id="KW-1185">Reference proteome</keyword>
<evidence type="ECO:0000313" key="8">
    <source>
        <dbReference type="EMBL" id="TFK18212.1"/>
    </source>
</evidence>
<dbReference type="InterPro" id="IPR034690">
    <property type="entry name" value="Endolysin_T4_type"/>
</dbReference>
<dbReference type="SUPFAM" id="SSF53955">
    <property type="entry name" value="Lysozyme-like"/>
    <property type="match status" value="1"/>
</dbReference>
<evidence type="ECO:0000256" key="4">
    <source>
        <dbReference type="ARBA" id="ARBA00022801"/>
    </source>
</evidence>
<dbReference type="Gene3D" id="1.10.530.40">
    <property type="match status" value="1"/>
</dbReference>
<evidence type="ECO:0000256" key="6">
    <source>
        <dbReference type="ARBA" id="ARBA00023295"/>
    </source>
</evidence>
<dbReference type="GO" id="GO:0042742">
    <property type="term" value="P:defense response to bacterium"/>
    <property type="evidence" value="ECO:0007669"/>
    <property type="project" value="UniProtKB-KW"/>
</dbReference>
<keyword evidence="6" id="KW-0326">Glycosidase</keyword>
<evidence type="ECO:0000256" key="5">
    <source>
        <dbReference type="ARBA" id="ARBA00023200"/>
    </source>
</evidence>
<dbReference type="OrthoDB" id="2251794at2759"/>
<dbReference type="EMBL" id="ML210421">
    <property type="protein sequence ID" value="TFK18212.1"/>
    <property type="molecule type" value="Genomic_DNA"/>
</dbReference>
<organism evidence="8 9">
    <name type="scientific">Coprinopsis marcescibilis</name>
    <name type="common">Agaric fungus</name>
    <name type="synonym">Psathyrella marcescibilis</name>
    <dbReference type="NCBI Taxonomy" id="230819"/>
    <lineage>
        <taxon>Eukaryota</taxon>
        <taxon>Fungi</taxon>
        <taxon>Dikarya</taxon>
        <taxon>Basidiomycota</taxon>
        <taxon>Agaricomycotina</taxon>
        <taxon>Agaricomycetes</taxon>
        <taxon>Agaricomycetidae</taxon>
        <taxon>Agaricales</taxon>
        <taxon>Agaricineae</taxon>
        <taxon>Psathyrellaceae</taxon>
        <taxon>Coprinopsis</taxon>
    </lineage>
</organism>
<dbReference type="CDD" id="cd00737">
    <property type="entry name" value="lyz_endolysin_autolysin"/>
    <property type="match status" value="1"/>
</dbReference>
<feature type="signal peptide" evidence="7">
    <location>
        <begin position="1"/>
        <end position="20"/>
    </location>
</feature>
<comment type="catalytic activity">
    <reaction evidence="1">
        <text>Hydrolysis of (1-&gt;4)-beta-linkages between N-acetylmuramic acid and N-acetyl-D-glucosamine residues in a peptidoglycan and between N-acetyl-D-glucosamine residues in chitodextrins.</text>
        <dbReference type="EC" id="3.2.1.17"/>
    </reaction>
</comment>
<protein>
    <submittedName>
        <fullName evidence="8">Lysozyme</fullName>
    </submittedName>
</protein>
<dbReference type="Pfam" id="PF00959">
    <property type="entry name" value="Phage_lysozyme"/>
    <property type="match status" value="1"/>
</dbReference>
<keyword evidence="4" id="KW-0378">Hydrolase</keyword>
<evidence type="ECO:0000256" key="7">
    <source>
        <dbReference type="SAM" id="SignalP"/>
    </source>
</evidence>
<dbReference type="GO" id="GO:0009253">
    <property type="term" value="P:peptidoglycan catabolic process"/>
    <property type="evidence" value="ECO:0007669"/>
    <property type="project" value="InterPro"/>
</dbReference>
<dbReference type="HAMAP" id="MF_04110">
    <property type="entry name" value="ENDOLYSIN_T4"/>
    <property type="match status" value="1"/>
</dbReference>
<dbReference type="Proteomes" id="UP000307440">
    <property type="component" value="Unassembled WGS sequence"/>
</dbReference>
<keyword evidence="3" id="KW-0081">Bacteriolytic enzyme</keyword>
<dbReference type="InterPro" id="IPR023346">
    <property type="entry name" value="Lysozyme-like_dom_sf"/>
</dbReference>
<evidence type="ECO:0000256" key="1">
    <source>
        <dbReference type="ARBA" id="ARBA00000632"/>
    </source>
</evidence>
<dbReference type="GO" id="GO:0031640">
    <property type="term" value="P:killing of cells of another organism"/>
    <property type="evidence" value="ECO:0007669"/>
    <property type="project" value="UniProtKB-KW"/>
</dbReference>
<accession>A0A5C3KE90</accession>
<gene>
    <name evidence="8" type="ORF">FA15DRAFT_683349</name>
</gene>
<dbReference type="InterPro" id="IPR023347">
    <property type="entry name" value="Lysozyme_dom_sf"/>
</dbReference>
<dbReference type="InterPro" id="IPR033907">
    <property type="entry name" value="Endolysin_autolysin"/>
</dbReference>
<dbReference type="InterPro" id="IPR051018">
    <property type="entry name" value="Bacteriophage_GH24"/>
</dbReference>
<keyword evidence="2" id="KW-0929">Antimicrobial</keyword>
<dbReference type="AlphaFoldDB" id="A0A5C3KE90"/>
<proteinExistence type="inferred from homology"/>